<dbReference type="Proteomes" id="UP001630303">
    <property type="component" value="Unassembled WGS sequence"/>
</dbReference>
<protein>
    <submittedName>
        <fullName evidence="2">Uncharacterized protein</fullName>
    </submittedName>
</protein>
<evidence type="ECO:0000256" key="1">
    <source>
        <dbReference type="SAM" id="MobiDB-lite"/>
    </source>
</evidence>
<gene>
    <name evidence="2" type="ORF">P5G46_08045</name>
</gene>
<evidence type="ECO:0000313" key="3">
    <source>
        <dbReference type="Proteomes" id="UP001630303"/>
    </source>
</evidence>
<keyword evidence="3" id="KW-1185">Reference proteome</keyword>
<feature type="region of interest" description="Disordered" evidence="1">
    <location>
        <begin position="33"/>
        <end position="79"/>
    </location>
</feature>
<dbReference type="RefSeq" id="WP_408905425.1">
    <property type="nucleotide sequence ID" value="NZ_JAROCE010000002.1"/>
</dbReference>
<feature type="compositionally biased region" description="Basic residues" evidence="1">
    <location>
        <begin position="68"/>
        <end position="79"/>
    </location>
</feature>
<proteinExistence type="predicted"/>
<organism evidence="2 3">
    <name type="scientific">Microbacterium mcarthurae</name>
    <dbReference type="NCBI Taxonomy" id="3035918"/>
    <lineage>
        <taxon>Bacteria</taxon>
        <taxon>Bacillati</taxon>
        <taxon>Actinomycetota</taxon>
        <taxon>Actinomycetes</taxon>
        <taxon>Micrococcales</taxon>
        <taxon>Microbacteriaceae</taxon>
        <taxon>Microbacterium</taxon>
    </lineage>
</organism>
<reference evidence="2 3" key="1">
    <citation type="submission" date="2023-03" db="EMBL/GenBank/DDBJ databases">
        <title>MT1 and MT2 Draft Genomes of Novel Species.</title>
        <authorList>
            <person name="Venkateswaran K."/>
        </authorList>
    </citation>
    <scope>NUCLEOTIDE SEQUENCE [LARGE SCALE GENOMIC DNA]</scope>
    <source>
        <strain evidence="2 3">IF8SW-P5</strain>
    </source>
</reference>
<name>A0ABW9GFF8_9MICO</name>
<evidence type="ECO:0000313" key="2">
    <source>
        <dbReference type="EMBL" id="MFM2720453.1"/>
    </source>
</evidence>
<sequence length="79" mass="8387">MAYFIALGVLVLLGIGASAWLIRTDGYGRVPTDPRRLPGGVDATTSRIPSARATTPENTAPPRTAASRARRAQRRAARA</sequence>
<comment type="caution">
    <text evidence="2">The sequence shown here is derived from an EMBL/GenBank/DDBJ whole genome shotgun (WGS) entry which is preliminary data.</text>
</comment>
<dbReference type="EMBL" id="JAROCE010000002">
    <property type="protein sequence ID" value="MFM2720453.1"/>
    <property type="molecule type" value="Genomic_DNA"/>
</dbReference>
<accession>A0ABW9GFF8</accession>
<feature type="compositionally biased region" description="Polar residues" evidence="1">
    <location>
        <begin position="43"/>
        <end position="58"/>
    </location>
</feature>